<accession>A0A1Y2N4K1</accession>
<feature type="transmembrane region" description="Helical" evidence="1">
    <location>
        <begin position="63"/>
        <end position="81"/>
    </location>
</feature>
<reference evidence="2 3" key="1">
    <citation type="submission" date="2016-09" db="EMBL/GenBank/DDBJ databases">
        <title>Pseudonocardia autotrophica DSM535, a candidate organism with high potential of specific P450 cytochromes.</title>
        <authorList>
            <person name="Grumaz C."/>
            <person name="Vainshtein Y."/>
            <person name="Kirstahler P."/>
            <person name="Sohn K."/>
        </authorList>
    </citation>
    <scope>NUCLEOTIDE SEQUENCE [LARGE SCALE GENOMIC DNA]</scope>
    <source>
        <strain evidence="2 3">DSM 535</strain>
    </source>
</reference>
<keyword evidence="1" id="KW-0812">Transmembrane</keyword>
<comment type="caution">
    <text evidence="2">The sequence shown here is derived from an EMBL/GenBank/DDBJ whole genome shotgun (WGS) entry which is preliminary data.</text>
</comment>
<dbReference type="RefSeq" id="WP_085911620.1">
    <property type="nucleotide sequence ID" value="NZ_AP018920.1"/>
</dbReference>
<dbReference type="AlphaFoldDB" id="A0A1Y2N4K1"/>
<keyword evidence="1" id="KW-0472">Membrane</keyword>
<feature type="transmembrane region" description="Helical" evidence="1">
    <location>
        <begin position="6"/>
        <end position="27"/>
    </location>
</feature>
<sequence length="93" mass="9439">MTTGWTWWDALVALLLAAALGTAAAGFRATLPVPARPPAAGCTGAALVAALVVTLLVRGDPVLQTTAVVACVSLAVTGSMARRSHDRGRAQRC</sequence>
<evidence type="ECO:0000256" key="1">
    <source>
        <dbReference type="SAM" id="Phobius"/>
    </source>
</evidence>
<dbReference type="STRING" id="2074.BG845_01315"/>
<keyword evidence="1" id="KW-1133">Transmembrane helix</keyword>
<evidence type="ECO:0000313" key="3">
    <source>
        <dbReference type="Proteomes" id="UP000194360"/>
    </source>
</evidence>
<keyword evidence="3" id="KW-1185">Reference proteome</keyword>
<feature type="transmembrane region" description="Helical" evidence="1">
    <location>
        <begin position="39"/>
        <end position="57"/>
    </location>
</feature>
<dbReference type="EMBL" id="MIGB01000005">
    <property type="protein sequence ID" value="OSY42395.1"/>
    <property type="molecule type" value="Genomic_DNA"/>
</dbReference>
<protein>
    <submittedName>
        <fullName evidence="2">Uncharacterized protein</fullName>
    </submittedName>
</protein>
<dbReference type="Proteomes" id="UP000194360">
    <property type="component" value="Unassembled WGS sequence"/>
</dbReference>
<name>A0A1Y2N4K1_PSEAH</name>
<proteinExistence type="predicted"/>
<gene>
    <name evidence="2" type="ORF">BG845_01315</name>
</gene>
<evidence type="ECO:0000313" key="2">
    <source>
        <dbReference type="EMBL" id="OSY42395.1"/>
    </source>
</evidence>
<organism evidence="2 3">
    <name type="scientific">Pseudonocardia autotrophica</name>
    <name type="common">Amycolata autotrophica</name>
    <name type="synonym">Nocardia autotrophica</name>
    <dbReference type="NCBI Taxonomy" id="2074"/>
    <lineage>
        <taxon>Bacteria</taxon>
        <taxon>Bacillati</taxon>
        <taxon>Actinomycetota</taxon>
        <taxon>Actinomycetes</taxon>
        <taxon>Pseudonocardiales</taxon>
        <taxon>Pseudonocardiaceae</taxon>
        <taxon>Pseudonocardia</taxon>
    </lineage>
</organism>